<protein>
    <recommendedName>
        <fullName evidence="4">F-box domain-containing protein</fullName>
    </recommendedName>
</protein>
<proteinExistence type="predicted"/>
<feature type="region of interest" description="Disordered" evidence="1">
    <location>
        <begin position="116"/>
        <end position="153"/>
    </location>
</feature>
<name>A0A6A6D793_ZASCE</name>
<dbReference type="RefSeq" id="XP_033675069.1">
    <property type="nucleotide sequence ID" value="XM_033803624.1"/>
</dbReference>
<evidence type="ECO:0000256" key="1">
    <source>
        <dbReference type="SAM" id="MobiDB-lite"/>
    </source>
</evidence>
<dbReference type="AlphaFoldDB" id="A0A6A6D793"/>
<dbReference type="OrthoDB" id="62952at2759"/>
<accession>A0A6A6D793</accession>
<dbReference type="EMBL" id="ML993579">
    <property type="protein sequence ID" value="KAF2174180.1"/>
    <property type="molecule type" value="Genomic_DNA"/>
</dbReference>
<sequence length="315" mass="35326">MKREGRLSRPWLGGVMLELALEFHLVTFFLLLINFCDQLVDYSDQSLTFPDQLLSFFDQFRDFIDQRLGFTNLLLLDFIDSLLNFSDQSSSSQTGFTISSTSVAVSAMVPQPARPTPFSAPAMAPQPARSTPFSAPSSVPFSAPSSASSHLPRHTDDMTISQLIRSASASASSHPPPPQNSDTMAAFPFLDLPPEIRIMIYRELLVGDLMSKQIDTAILRASKQLKTEGEDVLYGENEVWGDLMVIDDDTVFRTHVPGILDIWGGIEPGRTTLIDHKIIKERRPLGAVMKVFSTIYAKFRRFRFNLWIDDCESER</sequence>
<dbReference type="GeneID" id="54556896"/>
<dbReference type="Proteomes" id="UP000799537">
    <property type="component" value="Unassembled WGS sequence"/>
</dbReference>
<evidence type="ECO:0008006" key="4">
    <source>
        <dbReference type="Google" id="ProtNLM"/>
    </source>
</evidence>
<feature type="compositionally biased region" description="Low complexity" evidence="1">
    <location>
        <begin position="130"/>
        <end position="149"/>
    </location>
</feature>
<reference evidence="2" key="1">
    <citation type="journal article" date="2020" name="Stud. Mycol.">
        <title>101 Dothideomycetes genomes: a test case for predicting lifestyles and emergence of pathogens.</title>
        <authorList>
            <person name="Haridas S."/>
            <person name="Albert R."/>
            <person name="Binder M."/>
            <person name="Bloem J."/>
            <person name="Labutti K."/>
            <person name="Salamov A."/>
            <person name="Andreopoulos B."/>
            <person name="Baker S."/>
            <person name="Barry K."/>
            <person name="Bills G."/>
            <person name="Bluhm B."/>
            <person name="Cannon C."/>
            <person name="Castanera R."/>
            <person name="Culley D."/>
            <person name="Daum C."/>
            <person name="Ezra D."/>
            <person name="Gonzalez J."/>
            <person name="Henrissat B."/>
            <person name="Kuo A."/>
            <person name="Liang C."/>
            <person name="Lipzen A."/>
            <person name="Lutzoni F."/>
            <person name="Magnuson J."/>
            <person name="Mondo S."/>
            <person name="Nolan M."/>
            <person name="Ohm R."/>
            <person name="Pangilinan J."/>
            <person name="Park H.-J."/>
            <person name="Ramirez L."/>
            <person name="Alfaro M."/>
            <person name="Sun H."/>
            <person name="Tritt A."/>
            <person name="Yoshinaga Y."/>
            <person name="Zwiers L.-H."/>
            <person name="Turgeon B."/>
            <person name="Goodwin S."/>
            <person name="Spatafora J."/>
            <person name="Crous P."/>
            <person name="Grigoriev I."/>
        </authorList>
    </citation>
    <scope>NUCLEOTIDE SEQUENCE</scope>
    <source>
        <strain evidence="2">ATCC 36951</strain>
    </source>
</reference>
<keyword evidence="3" id="KW-1185">Reference proteome</keyword>
<gene>
    <name evidence="2" type="ORF">M409DRAFT_16450</name>
</gene>
<evidence type="ECO:0000313" key="3">
    <source>
        <dbReference type="Proteomes" id="UP000799537"/>
    </source>
</evidence>
<evidence type="ECO:0000313" key="2">
    <source>
        <dbReference type="EMBL" id="KAF2174180.1"/>
    </source>
</evidence>
<organism evidence="2 3">
    <name type="scientific">Zasmidium cellare ATCC 36951</name>
    <dbReference type="NCBI Taxonomy" id="1080233"/>
    <lineage>
        <taxon>Eukaryota</taxon>
        <taxon>Fungi</taxon>
        <taxon>Dikarya</taxon>
        <taxon>Ascomycota</taxon>
        <taxon>Pezizomycotina</taxon>
        <taxon>Dothideomycetes</taxon>
        <taxon>Dothideomycetidae</taxon>
        <taxon>Mycosphaerellales</taxon>
        <taxon>Mycosphaerellaceae</taxon>
        <taxon>Zasmidium</taxon>
    </lineage>
</organism>